<feature type="domain" description="Glycosyltransferase subfamily 4-like N-terminal" evidence="5">
    <location>
        <begin position="21"/>
        <end position="141"/>
    </location>
</feature>
<keyword evidence="7" id="KW-1185">Reference proteome</keyword>
<reference evidence="6 7" key="1">
    <citation type="journal article" date="2011" name="Stand. Genomic Sci.">
        <title>High quality draft genome sequence of Segniliparus rugosus CDC 945(T)= (ATCC BAA-974(T)).</title>
        <authorList>
            <person name="Earl A.M."/>
            <person name="Desjardins C.A."/>
            <person name="Fitzgerald M.G."/>
            <person name="Arachchi H.M."/>
            <person name="Zeng Q."/>
            <person name="Mehta T."/>
            <person name="Griggs A."/>
            <person name="Birren B.W."/>
            <person name="Toney N.C."/>
            <person name="Carr J."/>
            <person name="Posey J."/>
            <person name="Butler W.R."/>
        </authorList>
    </citation>
    <scope>NUCLEOTIDE SEQUENCE [LARGE SCALE GENOMIC DNA]</scope>
    <source>
        <strain evidence="7">ATCC BAA-974 / DSM 45345 / CCUG 50838 / CIP 108380 / JCM 13579 / CDC 945</strain>
    </source>
</reference>
<evidence type="ECO:0000256" key="1">
    <source>
        <dbReference type="ARBA" id="ARBA00009481"/>
    </source>
</evidence>
<dbReference type="PANTHER" id="PTHR12526:SF640">
    <property type="entry name" value="COLANIC ACID BIOSYNTHESIS GLYCOSYLTRANSFERASE WCAL-RELATED"/>
    <property type="match status" value="1"/>
</dbReference>
<dbReference type="HOGENOM" id="CLU_009583_29_0_11"/>
<evidence type="ECO:0000259" key="4">
    <source>
        <dbReference type="Pfam" id="PF00534"/>
    </source>
</evidence>
<dbReference type="Pfam" id="PF00534">
    <property type="entry name" value="Glycos_transf_1"/>
    <property type="match status" value="1"/>
</dbReference>
<dbReference type="SUPFAM" id="SSF53756">
    <property type="entry name" value="UDP-Glycosyltransferase/glycogen phosphorylase"/>
    <property type="match status" value="1"/>
</dbReference>
<dbReference type="Gene3D" id="3.40.50.2000">
    <property type="entry name" value="Glycogen Phosphorylase B"/>
    <property type="match status" value="2"/>
</dbReference>
<keyword evidence="2" id="KW-0328">Glycosyltransferase</keyword>
<dbReference type="Proteomes" id="UP000004816">
    <property type="component" value="Unassembled WGS sequence"/>
</dbReference>
<protein>
    <recommendedName>
        <fullName evidence="8">Glycosyl transferase</fullName>
    </recommendedName>
</protein>
<dbReference type="STRING" id="679197.HMPREF9336_01722"/>
<comment type="similarity">
    <text evidence="1">Belongs to the glycosyltransferase group 1 family. Glycosyltransferase 4 subfamily.</text>
</comment>
<evidence type="ECO:0000313" key="6">
    <source>
        <dbReference type="EMBL" id="EFV13433.2"/>
    </source>
</evidence>
<organism evidence="6 7">
    <name type="scientific">Segniliparus rugosus (strain ATCC BAA-974 / DSM 45345 / CCUG 50838 / CIP 108380 / JCM 13579 / CDC 945)</name>
    <dbReference type="NCBI Taxonomy" id="679197"/>
    <lineage>
        <taxon>Bacteria</taxon>
        <taxon>Bacillati</taxon>
        <taxon>Actinomycetota</taxon>
        <taxon>Actinomycetes</taxon>
        <taxon>Mycobacteriales</taxon>
        <taxon>Segniliparaceae</taxon>
        <taxon>Segniliparus</taxon>
    </lineage>
</organism>
<feature type="domain" description="Glycosyl transferase family 1" evidence="4">
    <location>
        <begin position="158"/>
        <end position="316"/>
    </location>
</feature>
<dbReference type="Pfam" id="PF13579">
    <property type="entry name" value="Glyco_trans_4_4"/>
    <property type="match status" value="1"/>
</dbReference>
<dbReference type="GO" id="GO:0016757">
    <property type="term" value="F:glycosyltransferase activity"/>
    <property type="evidence" value="ECO:0007669"/>
    <property type="project" value="UniProtKB-KW"/>
</dbReference>
<dbReference type="InterPro" id="IPR001296">
    <property type="entry name" value="Glyco_trans_1"/>
</dbReference>
<gene>
    <name evidence="6" type="ORF">HMPREF9336_01722</name>
</gene>
<sequence>MRTARHPGSTRSQTRAGMRFSRGGGRLTVYPRALAALALARFGVGGLAGFRPDVIVDTHNGMGFFARLATRAPVVVLVHHCHKEQWPVAGRLLGKLGWWLESTASPWVHRRAQYLTVSLPSLEGLVRLGVGRERAAVVRAGVDQVPASVPVGGPETRDPRPTLCVLTRLVPHKRVEDVLETLAELRAGGLPELRLDVVGDGWWADNLKRRAHELGVADATQFHGRVSEERKHEVLSRAWLHVMPSLAEGWGLAVIEAAQHGVPTVGYTGSGGLTDSILDGVTGMLVDSHEELAAAVRDLVCDHRLREALGEKARRRAREFSWNQTADGVRRVLEAAMRGDRVSGLVGPANDQ</sequence>
<proteinExistence type="inferred from homology"/>
<comment type="caution">
    <text evidence="6">The sequence shown here is derived from an EMBL/GenBank/DDBJ whole genome shotgun (WGS) entry which is preliminary data.</text>
</comment>
<evidence type="ECO:0008006" key="8">
    <source>
        <dbReference type="Google" id="ProtNLM"/>
    </source>
</evidence>
<evidence type="ECO:0000256" key="3">
    <source>
        <dbReference type="ARBA" id="ARBA00022679"/>
    </source>
</evidence>
<dbReference type="PANTHER" id="PTHR12526">
    <property type="entry name" value="GLYCOSYLTRANSFERASE"/>
    <property type="match status" value="1"/>
</dbReference>
<dbReference type="CDD" id="cd03801">
    <property type="entry name" value="GT4_PimA-like"/>
    <property type="match status" value="1"/>
</dbReference>
<dbReference type="InterPro" id="IPR028098">
    <property type="entry name" value="Glyco_trans_4-like_N"/>
</dbReference>
<evidence type="ECO:0000256" key="2">
    <source>
        <dbReference type="ARBA" id="ARBA00022676"/>
    </source>
</evidence>
<name>E5XQF0_SEGRC</name>
<dbReference type="eggNOG" id="COG0438">
    <property type="taxonomic scope" value="Bacteria"/>
</dbReference>
<evidence type="ECO:0000313" key="7">
    <source>
        <dbReference type="Proteomes" id="UP000004816"/>
    </source>
</evidence>
<dbReference type="EMBL" id="ACZI02000002">
    <property type="protein sequence ID" value="EFV13433.2"/>
    <property type="molecule type" value="Genomic_DNA"/>
</dbReference>
<evidence type="ECO:0000259" key="5">
    <source>
        <dbReference type="Pfam" id="PF13579"/>
    </source>
</evidence>
<dbReference type="AlphaFoldDB" id="E5XQF0"/>
<keyword evidence="3" id="KW-0808">Transferase</keyword>
<accession>E5XQF0</accession>